<protein>
    <submittedName>
        <fullName evidence="2">Uncharacterized protein</fullName>
    </submittedName>
</protein>
<proteinExistence type="predicted"/>
<sequence>MLRKYTRIEVFVLCFSTYKINLKLKLGLMISDTTTYVPPDARNWYHFFGLLYRRQKVLSLSRPSSREDGSIAKLSNMDGGLSQETNDNVVLVTWTNVGGSVEISR</sequence>
<evidence type="ECO:0000313" key="2">
    <source>
        <dbReference type="EMBL" id="TVU24784.1"/>
    </source>
</evidence>
<organism evidence="2 3">
    <name type="scientific">Eragrostis curvula</name>
    <name type="common">weeping love grass</name>
    <dbReference type="NCBI Taxonomy" id="38414"/>
    <lineage>
        <taxon>Eukaryota</taxon>
        <taxon>Viridiplantae</taxon>
        <taxon>Streptophyta</taxon>
        <taxon>Embryophyta</taxon>
        <taxon>Tracheophyta</taxon>
        <taxon>Spermatophyta</taxon>
        <taxon>Magnoliopsida</taxon>
        <taxon>Liliopsida</taxon>
        <taxon>Poales</taxon>
        <taxon>Poaceae</taxon>
        <taxon>PACMAD clade</taxon>
        <taxon>Chloridoideae</taxon>
        <taxon>Eragrostideae</taxon>
        <taxon>Eragrostidinae</taxon>
        <taxon>Eragrostis</taxon>
    </lineage>
</organism>
<gene>
    <name evidence="2" type="ORF">EJB05_27241</name>
</gene>
<keyword evidence="3" id="KW-1185">Reference proteome</keyword>
<feature type="region of interest" description="Disordered" evidence="1">
    <location>
        <begin position="61"/>
        <end position="83"/>
    </location>
</feature>
<dbReference type="Gramene" id="TVU24784">
    <property type="protein sequence ID" value="TVU24784"/>
    <property type="gene ID" value="EJB05_27241"/>
</dbReference>
<dbReference type="Proteomes" id="UP000324897">
    <property type="component" value="Chromosome 2"/>
</dbReference>
<dbReference type="AlphaFoldDB" id="A0A5J9UMZ5"/>
<dbReference type="EMBL" id="RWGY01000013">
    <property type="protein sequence ID" value="TVU24784.1"/>
    <property type="molecule type" value="Genomic_DNA"/>
</dbReference>
<evidence type="ECO:0000313" key="3">
    <source>
        <dbReference type="Proteomes" id="UP000324897"/>
    </source>
</evidence>
<evidence type="ECO:0000256" key="1">
    <source>
        <dbReference type="SAM" id="MobiDB-lite"/>
    </source>
</evidence>
<name>A0A5J9UMZ5_9POAL</name>
<reference evidence="2 3" key="1">
    <citation type="journal article" date="2019" name="Sci. Rep.">
        <title>A high-quality genome of Eragrostis curvula grass provides insights into Poaceae evolution and supports new strategies to enhance forage quality.</title>
        <authorList>
            <person name="Carballo J."/>
            <person name="Santos B.A.C.M."/>
            <person name="Zappacosta D."/>
            <person name="Garbus I."/>
            <person name="Selva J.P."/>
            <person name="Gallo C.A."/>
            <person name="Diaz A."/>
            <person name="Albertini E."/>
            <person name="Caccamo M."/>
            <person name="Echenique V."/>
        </authorList>
    </citation>
    <scope>NUCLEOTIDE SEQUENCE [LARGE SCALE GENOMIC DNA]</scope>
    <source>
        <strain evidence="3">cv. Victoria</strain>
        <tissue evidence="2">Leaf</tissue>
    </source>
</reference>
<feature type="non-terminal residue" evidence="2">
    <location>
        <position position="1"/>
    </location>
</feature>
<accession>A0A5J9UMZ5</accession>
<comment type="caution">
    <text evidence="2">The sequence shown here is derived from an EMBL/GenBank/DDBJ whole genome shotgun (WGS) entry which is preliminary data.</text>
</comment>